<reference evidence="2 3" key="1">
    <citation type="journal article" date="2024" name="G3 (Bethesda)">
        <title>Genome assembly of Hibiscus sabdariffa L. provides insights into metabolisms of medicinal natural products.</title>
        <authorList>
            <person name="Kim T."/>
        </authorList>
    </citation>
    <scope>NUCLEOTIDE SEQUENCE [LARGE SCALE GENOMIC DNA]</scope>
    <source>
        <strain evidence="2">TK-2024</strain>
        <tissue evidence="2">Old leaves</tissue>
    </source>
</reference>
<dbReference type="EMBL" id="JBBPBM010000009">
    <property type="protein sequence ID" value="KAK8568435.1"/>
    <property type="molecule type" value="Genomic_DNA"/>
</dbReference>
<evidence type="ECO:0000313" key="3">
    <source>
        <dbReference type="Proteomes" id="UP001472677"/>
    </source>
</evidence>
<feature type="region of interest" description="Disordered" evidence="1">
    <location>
        <begin position="1"/>
        <end position="23"/>
    </location>
</feature>
<evidence type="ECO:0000256" key="1">
    <source>
        <dbReference type="SAM" id="MobiDB-lite"/>
    </source>
</evidence>
<dbReference type="Proteomes" id="UP001472677">
    <property type="component" value="Unassembled WGS sequence"/>
</dbReference>
<protein>
    <submittedName>
        <fullName evidence="2">Uncharacterized protein</fullName>
    </submittedName>
</protein>
<evidence type="ECO:0000313" key="2">
    <source>
        <dbReference type="EMBL" id="KAK8568435.1"/>
    </source>
</evidence>
<sequence length="88" mass="9144">MEIKPSIVLRTTSPSSNSISSSSMHSSISLGRLESFMSESLYEGVGGIVLGGIGILDLSSGPPPSGGSSSSRRCFLGLREESKGFSIY</sequence>
<comment type="caution">
    <text evidence="2">The sequence shown here is derived from an EMBL/GenBank/DDBJ whole genome shotgun (WGS) entry which is preliminary data.</text>
</comment>
<gene>
    <name evidence="2" type="ORF">V6N12_006988</name>
</gene>
<name>A0ABR2F0H4_9ROSI</name>
<organism evidence="2 3">
    <name type="scientific">Hibiscus sabdariffa</name>
    <name type="common">roselle</name>
    <dbReference type="NCBI Taxonomy" id="183260"/>
    <lineage>
        <taxon>Eukaryota</taxon>
        <taxon>Viridiplantae</taxon>
        <taxon>Streptophyta</taxon>
        <taxon>Embryophyta</taxon>
        <taxon>Tracheophyta</taxon>
        <taxon>Spermatophyta</taxon>
        <taxon>Magnoliopsida</taxon>
        <taxon>eudicotyledons</taxon>
        <taxon>Gunneridae</taxon>
        <taxon>Pentapetalae</taxon>
        <taxon>rosids</taxon>
        <taxon>malvids</taxon>
        <taxon>Malvales</taxon>
        <taxon>Malvaceae</taxon>
        <taxon>Malvoideae</taxon>
        <taxon>Hibiscus</taxon>
    </lineage>
</organism>
<keyword evidence="3" id="KW-1185">Reference proteome</keyword>
<accession>A0ABR2F0H4</accession>
<proteinExistence type="predicted"/>
<feature type="compositionally biased region" description="Low complexity" evidence="1">
    <location>
        <begin position="13"/>
        <end position="23"/>
    </location>
</feature>